<protein>
    <submittedName>
        <fullName evidence="2">Uncharacterized protein</fullName>
    </submittedName>
</protein>
<gene>
    <name evidence="2" type="ORF">DY000_02041018</name>
</gene>
<feature type="region of interest" description="Disordered" evidence="1">
    <location>
        <begin position="1"/>
        <end position="95"/>
    </location>
</feature>
<feature type="compositionally biased region" description="Basic and acidic residues" evidence="1">
    <location>
        <begin position="18"/>
        <end position="33"/>
    </location>
</feature>
<evidence type="ECO:0000256" key="1">
    <source>
        <dbReference type="SAM" id="MobiDB-lite"/>
    </source>
</evidence>
<feature type="compositionally biased region" description="Basic residues" evidence="1">
    <location>
        <begin position="67"/>
        <end position="80"/>
    </location>
</feature>
<reference evidence="2 3" key="1">
    <citation type="journal article" date="2020" name="BMC Genomics">
        <title>Intraspecific diversification of the crop wild relative Brassica cretica Lam. using demographic model selection.</title>
        <authorList>
            <person name="Kioukis A."/>
            <person name="Michalopoulou V.A."/>
            <person name="Briers L."/>
            <person name="Pirintsos S."/>
            <person name="Studholme D.J."/>
            <person name="Pavlidis P."/>
            <person name="Sarris P.F."/>
        </authorList>
    </citation>
    <scope>NUCLEOTIDE SEQUENCE [LARGE SCALE GENOMIC DNA]</scope>
    <source>
        <strain evidence="3">cv. PFS-1207/04</strain>
    </source>
</reference>
<evidence type="ECO:0000313" key="3">
    <source>
        <dbReference type="Proteomes" id="UP000266723"/>
    </source>
</evidence>
<name>A0ABQ7BQ44_BRACR</name>
<accession>A0ABQ7BQ44</accession>
<comment type="caution">
    <text evidence="2">The sequence shown here is derived from an EMBL/GenBank/DDBJ whole genome shotgun (WGS) entry which is preliminary data.</text>
</comment>
<feature type="compositionally biased region" description="Basic residues" evidence="1">
    <location>
        <begin position="126"/>
        <end position="139"/>
    </location>
</feature>
<organism evidence="2 3">
    <name type="scientific">Brassica cretica</name>
    <name type="common">Mustard</name>
    <dbReference type="NCBI Taxonomy" id="69181"/>
    <lineage>
        <taxon>Eukaryota</taxon>
        <taxon>Viridiplantae</taxon>
        <taxon>Streptophyta</taxon>
        <taxon>Embryophyta</taxon>
        <taxon>Tracheophyta</taxon>
        <taxon>Spermatophyta</taxon>
        <taxon>Magnoliopsida</taxon>
        <taxon>eudicotyledons</taxon>
        <taxon>Gunneridae</taxon>
        <taxon>Pentapetalae</taxon>
        <taxon>rosids</taxon>
        <taxon>malvids</taxon>
        <taxon>Brassicales</taxon>
        <taxon>Brassicaceae</taxon>
        <taxon>Brassiceae</taxon>
        <taxon>Brassica</taxon>
    </lineage>
</organism>
<feature type="region of interest" description="Disordered" evidence="1">
    <location>
        <begin position="114"/>
        <end position="203"/>
    </location>
</feature>
<proteinExistence type="predicted"/>
<feature type="compositionally biased region" description="Polar residues" evidence="1">
    <location>
        <begin position="186"/>
        <end position="197"/>
    </location>
</feature>
<evidence type="ECO:0000313" key="2">
    <source>
        <dbReference type="EMBL" id="KAF3534852.1"/>
    </source>
</evidence>
<keyword evidence="3" id="KW-1185">Reference proteome</keyword>
<dbReference type="Proteomes" id="UP000266723">
    <property type="component" value="Unassembled WGS sequence"/>
</dbReference>
<feature type="compositionally biased region" description="Low complexity" evidence="1">
    <location>
        <begin position="47"/>
        <end position="56"/>
    </location>
</feature>
<dbReference type="EMBL" id="QGKV02001507">
    <property type="protein sequence ID" value="KAF3534852.1"/>
    <property type="molecule type" value="Genomic_DNA"/>
</dbReference>
<sequence length="377" mass="41580">MSLVVPPAPTVGQVNIESLREDLVRESPDRETAEPSVTYSNKKKRSAPSSSASIEAHTGAESGEPPKKKKKKKEKKKRKKPVEELSEPSGDSSLLTIALIVMSRLRLASSWMTEAHTGAESGEPPKKKKKKKEKKKRKKPVEELSEPSGDVGGGRELIAHDSSNRDKEKTSHGQDAPASVEKTPLVTPSTTRSSGSASKGGRIKFPDHVEFKYDGDTPLAYAPKECAELVRQIRAGAKDMPPVKDLVFKDAYVDAARTMSDGSMNYVVEMYDTALKETISKLKQAEKLVRVKDTALNRKTNEFKATIDKTAAEQSRLLEEKKAQKEKFGELKGKFKTAGRMLPLVRCSRLVAFWSVRASHGLCCLPLRLKKNLVVRG</sequence>
<feature type="compositionally biased region" description="Basic and acidic residues" evidence="1">
    <location>
        <begin position="157"/>
        <end position="172"/>
    </location>
</feature>